<evidence type="ECO:0000313" key="3">
    <source>
        <dbReference type="Proteomes" id="UP000759443"/>
    </source>
</evidence>
<sequence length="293" mass="31340">MKTLPDGLAARIATGATTLCQCWRVTRRDGVVLGFTEHDRDLVVGGTMFRAASGFRASETTAESGFAATGSTVTGGFSDAAITEEDLRAGRYDGARVEVLLVDWQTPDSHVLLRVEEIGEVSRAGGAFTAELRSLMHRLGQEKGRIFNRRCDAMLGDARCRVDLAAWRGNGVVTQTGTEVIRAAGLSSFAAGFFDRGVLQFSGGPLAGLAADLETTETEEADLLIRFFLPLDAAPGVGDGFSITAGCDKTFSTCRRRFGNGLNFRGFPHMPGSDFAYSYVDGETVHDGSPLYD</sequence>
<keyword evidence="3" id="KW-1185">Reference proteome</keyword>
<name>A0ABS4DYX6_9HYPH</name>
<feature type="domain" description="Bacteriophage phiJL001 Gp84 C-terminal" evidence="1">
    <location>
        <begin position="192"/>
        <end position="274"/>
    </location>
</feature>
<protein>
    <submittedName>
        <fullName evidence="2">Phage protein (TIGR02218 family)</fullName>
    </submittedName>
</protein>
<evidence type="ECO:0000259" key="1">
    <source>
        <dbReference type="Pfam" id="PF09356"/>
    </source>
</evidence>
<dbReference type="Pfam" id="PF09931">
    <property type="entry name" value="Phage_phiJL001_Gp84_N"/>
    <property type="match status" value="1"/>
</dbReference>
<dbReference type="Pfam" id="PF09356">
    <property type="entry name" value="Phage_BR0599"/>
    <property type="match status" value="1"/>
</dbReference>
<dbReference type="NCBIfam" id="TIGR02218">
    <property type="entry name" value="phg_TIGR02218"/>
    <property type="match status" value="1"/>
</dbReference>
<dbReference type="Proteomes" id="UP000759443">
    <property type="component" value="Unassembled WGS sequence"/>
</dbReference>
<dbReference type="InterPro" id="IPR018964">
    <property type="entry name" value="Phage_phiJL001_Gp84_C"/>
</dbReference>
<reference evidence="2 3" key="1">
    <citation type="submission" date="2021-03" db="EMBL/GenBank/DDBJ databases">
        <title>Genomic Encyclopedia of Type Strains, Phase IV (KMG-IV): sequencing the most valuable type-strain genomes for metagenomic binning, comparative biology and taxonomic classification.</title>
        <authorList>
            <person name="Goeker M."/>
        </authorList>
    </citation>
    <scope>NUCLEOTIDE SEQUENCE [LARGE SCALE GENOMIC DNA]</scope>
    <source>
        <strain evidence="2 3">DSM 21600</strain>
    </source>
</reference>
<dbReference type="EMBL" id="JAGGJU010000005">
    <property type="protein sequence ID" value="MBP1850899.1"/>
    <property type="molecule type" value="Genomic_DNA"/>
</dbReference>
<evidence type="ECO:0000313" key="2">
    <source>
        <dbReference type="EMBL" id="MBP1850899.1"/>
    </source>
</evidence>
<gene>
    <name evidence="2" type="ORF">J2Z17_002336</name>
</gene>
<accession>A0ABS4DYX6</accession>
<dbReference type="InterPro" id="IPR011928">
    <property type="entry name" value="Phage_phiJL001_Gp84"/>
</dbReference>
<comment type="caution">
    <text evidence="2">The sequence shown here is derived from an EMBL/GenBank/DDBJ whole genome shotgun (WGS) entry which is preliminary data.</text>
</comment>
<dbReference type="RefSeq" id="WP_209945066.1">
    <property type="nucleotide sequence ID" value="NZ_JAGGJU010000005.1"/>
</dbReference>
<organism evidence="2 3">
    <name type="scientific">Rhizobium halophytocola</name>
    <dbReference type="NCBI Taxonomy" id="735519"/>
    <lineage>
        <taxon>Bacteria</taxon>
        <taxon>Pseudomonadati</taxon>
        <taxon>Pseudomonadota</taxon>
        <taxon>Alphaproteobacteria</taxon>
        <taxon>Hyphomicrobiales</taxon>
        <taxon>Rhizobiaceae</taxon>
        <taxon>Rhizobium/Agrobacterium group</taxon>
        <taxon>Rhizobium</taxon>
    </lineage>
</organism>
<proteinExistence type="predicted"/>